<dbReference type="Proteomes" id="UP000295416">
    <property type="component" value="Unassembled WGS sequence"/>
</dbReference>
<dbReference type="CDD" id="cd17316">
    <property type="entry name" value="MFS_SV2_like"/>
    <property type="match status" value="1"/>
</dbReference>
<feature type="transmembrane region" description="Helical" evidence="7">
    <location>
        <begin position="21"/>
        <end position="41"/>
    </location>
</feature>
<feature type="compositionally biased region" description="Low complexity" evidence="6">
    <location>
        <begin position="442"/>
        <end position="451"/>
    </location>
</feature>
<feature type="region of interest" description="Disordered" evidence="6">
    <location>
        <begin position="433"/>
        <end position="459"/>
    </location>
</feature>
<dbReference type="PROSITE" id="PS50850">
    <property type="entry name" value="MFS"/>
    <property type="match status" value="1"/>
</dbReference>
<dbReference type="GO" id="GO:0022857">
    <property type="term" value="F:transmembrane transporter activity"/>
    <property type="evidence" value="ECO:0007669"/>
    <property type="project" value="InterPro"/>
</dbReference>
<keyword evidence="4 7" id="KW-1133">Transmembrane helix</keyword>
<evidence type="ECO:0000256" key="6">
    <source>
        <dbReference type="SAM" id="MobiDB-lite"/>
    </source>
</evidence>
<dbReference type="InterPro" id="IPR003663">
    <property type="entry name" value="Sugar/inositol_transpt"/>
</dbReference>
<dbReference type="Gene3D" id="1.20.1250.20">
    <property type="entry name" value="MFS general substrate transporter like domains"/>
    <property type="match status" value="1"/>
</dbReference>
<evidence type="ECO:0000313" key="10">
    <source>
        <dbReference type="Proteomes" id="UP000295416"/>
    </source>
</evidence>
<dbReference type="EMBL" id="SLXK01000044">
    <property type="protein sequence ID" value="TCP21303.1"/>
    <property type="molecule type" value="Genomic_DNA"/>
</dbReference>
<dbReference type="PANTHER" id="PTHR23511">
    <property type="entry name" value="SYNAPTIC VESICLE GLYCOPROTEIN 2"/>
    <property type="match status" value="1"/>
</dbReference>
<sequence length="459" mass="49946">MTGTIKIDNAPLNKFHLKITAFTFGSNFSDGYALGIIGMALTLIGPQMELGTVWQGLIGSSALIGLFVGSLLLGWLGDRIGRQKVYLLDFLLIAVASFLQFFVDGPLALFILRLLIGFGIGADYAIGPTLLSEFVPKKYRGSLLASLTVMWTVGYVVAYFVGILLEKAGPDSWRWMLASGAIPAVIVLLLRIGTPESPRWLISKGRIEEARQIVKRFIGPNVDISDLIADGQSEQHSTSFMMLFKKKHRTRTAFGCLFYFCQVLPYFAIYTFLPLIFKAMGVKDDILGNILLNIFLLIGAILSLWFINKLSRRTFTIGSFLTLTVSLLLLGIWPHGPFILVMLFFAVFTLVMSGFSNIAQVYPAELFPTEIRGSGVGLTNGVSRIGSAIGTFLLPISLASLGLGPSMIGLAVVLLIGAVISIAWAPETKDLSLDEASQTPESSSQDVVSSSPRKKMSSH</sequence>
<protein>
    <submittedName>
        <fullName evidence="9">Putative MFS transporter</fullName>
    </submittedName>
</protein>
<dbReference type="InterPro" id="IPR020846">
    <property type="entry name" value="MFS_dom"/>
</dbReference>
<dbReference type="GO" id="GO:0005886">
    <property type="term" value="C:plasma membrane"/>
    <property type="evidence" value="ECO:0007669"/>
    <property type="project" value="UniProtKB-SubCell"/>
</dbReference>
<organism evidence="9 10">
    <name type="scientific">Scopulibacillus darangshiensis</name>
    <dbReference type="NCBI Taxonomy" id="442528"/>
    <lineage>
        <taxon>Bacteria</taxon>
        <taxon>Bacillati</taxon>
        <taxon>Bacillota</taxon>
        <taxon>Bacilli</taxon>
        <taxon>Bacillales</taxon>
        <taxon>Sporolactobacillaceae</taxon>
        <taxon>Scopulibacillus</taxon>
    </lineage>
</organism>
<feature type="transmembrane region" description="Helical" evidence="7">
    <location>
        <begin position="339"/>
        <end position="362"/>
    </location>
</feature>
<feature type="domain" description="Major facilitator superfamily (MFS) profile" evidence="8">
    <location>
        <begin position="19"/>
        <end position="429"/>
    </location>
</feature>
<reference evidence="9 10" key="1">
    <citation type="submission" date="2019-03" db="EMBL/GenBank/DDBJ databases">
        <title>Genomic Encyclopedia of Type Strains, Phase IV (KMG-IV): sequencing the most valuable type-strain genomes for metagenomic binning, comparative biology and taxonomic classification.</title>
        <authorList>
            <person name="Goeker M."/>
        </authorList>
    </citation>
    <scope>NUCLEOTIDE SEQUENCE [LARGE SCALE GENOMIC DNA]</scope>
    <source>
        <strain evidence="9 10">DSM 19377</strain>
    </source>
</reference>
<comment type="subcellular location">
    <subcellularLocation>
        <location evidence="1">Cell membrane</location>
        <topology evidence="1">Multi-pass membrane protein</topology>
    </subcellularLocation>
</comment>
<dbReference type="SUPFAM" id="SSF103473">
    <property type="entry name" value="MFS general substrate transporter"/>
    <property type="match status" value="1"/>
</dbReference>
<feature type="transmembrane region" description="Helical" evidence="7">
    <location>
        <begin position="143"/>
        <end position="163"/>
    </location>
</feature>
<evidence type="ECO:0000256" key="7">
    <source>
        <dbReference type="SAM" id="Phobius"/>
    </source>
</evidence>
<feature type="transmembrane region" description="Helical" evidence="7">
    <location>
        <begin position="109"/>
        <end position="131"/>
    </location>
</feature>
<name>A0A4R2NIJ6_9BACL</name>
<gene>
    <name evidence="9" type="ORF">EV207_14428</name>
</gene>
<dbReference type="InterPro" id="IPR005828">
    <property type="entry name" value="MFS_sugar_transport-like"/>
</dbReference>
<feature type="transmembrane region" description="Helical" evidence="7">
    <location>
        <begin position="53"/>
        <end position="73"/>
    </location>
</feature>
<feature type="transmembrane region" description="Helical" evidence="7">
    <location>
        <begin position="175"/>
        <end position="194"/>
    </location>
</feature>
<dbReference type="Pfam" id="PF00083">
    <property type="entry name" value="Sugar_tr"/>
    <property type="match status" value="1"/>
</dbReference>
<feature type="transmembrane region" description="Helical" evidence="7">
    <location>
        <begin position="407"/>
        <end position="425"/>
    </location>
</feature>
<feature type="transmembrane region" description="Helical" evidence="7">
    <location>
        <begin position="382"/>
        <end position="401"/>
    </location>
</feature>
<evidence type="ECO:0000313" key="9">
    <source>
        <dbReference type="EMBL" id="TCP21303.1"/>
    </source>
</evidence>
<evidence type="ECO:0000256" key="1">
    <source>
        <dbReference type="ARBA" id="ARBA00004651"/>
    </source>
</evidence>
<evidence type="ECO:0000256" key="3">
    <source>
        <dbReference type="ARBA" id="ARBA00022692"/>
    </source>
</evidence>
<dbReference type="RefSeq" id="WP_243647165.1">
    <property type="nucleotide sequence ID" value="NZ_SLXK01000044.1"/>
</dbReference>
<keyword evidence="5 7" id="KW-0472">Membrane</keyword>
<dbReference type="InterPro" id="IPR036259">
    <property type="entry name" value="MFS_trans_sf"/>
</dbReference>
<comment type="caution">
    <text evidence="9">The sequence shown here is derived from an EMBL/GenBank/DDBJ whole genome shotgun (WGS) entry which is preliminary data.</text>
</comment>
<accession>A0A4R2NIJ6</accession>
<evidence type="ECO:0000256" key="5">
    <source>
        <dbReference type="ARBA" id="ARBA00023136"/>
    </source>
</evidence>
<feature type="transmembrane region" description="Helical" evidence="7">
    <location>
        <begin position="85"/>
        <end position="103"/>
    </location>
</feature>
<dbReference type="InterPro" id="IPR005829">
    <property type="entry name" value="Sugar_transporter_CS"/>
</dbReference>
<keyword evidence="10" id="KW-1185">Reference proteome</keyword>
<evidence type="ECO:0000256" key="4">
    <source>
        <dbReference type="ARBA" id="ARBA00022989"/>
    </source>
</evidence>
<dbReference type="PRINTS" id="PR00171">
    <property type="entry name" value="SUGRTRNSPORT"/>
</dbReference>
<evidence type="ECO:0000259" key="8">
    <source>
        <dbReference type="PROSITE" id="PS50850"/>
    </source>
</evidence>
<proteinExistence type="predicted"/>
<feature type="transmembrane region" description="Helical" evidence="7">
    <location>
        <begin position="252"/>
        <end position="274"/>
    </location>
</feature>
<evidence type="ECO:0000256" key="2">
    <source>
        <dbReference type="ARBA" id="ARBA00022448"/>
    </source>
</evidence>
<dbReference type="PROSITE" id="PS00217">
    <property type="entry name" value="SUGAR_TRANSPORT_2"/>
    <property type="match status" value="1"/>
</dbReference>
<keyword evidence="3 7" id="KW-0812">Transmembrane</keyword>
<dbReference type="PANTHER" id="PTHR23511:SF34">
    <property type="entry name" value="SYNAPTIC VESICLE GLYCOPROTEIN 2"/>
    <property type="match status" value="1"/>
</dbReference>
<keyword evidence="2" id="KW-0813">Transport</keyword>
<dbReference type="AlphaFoldDB" id="A0A4R2NIJ6"/>
<feature type="transmembrane region" description="Helical" evidence="7">
    <location>
        <begin position="314"/>
        <end position="333"/>
    </location>
</feature>
<feature type="transmembrane region" description="Helical" evidence="7">
    <location>
        <begin position="286"/>
        <end position="307"/>
    </location>
</feature>